<reference evidence="2 3" key="1">
    <citation type="submission" date="2019-09" db="EMBL/GenBank/DDBJ databases">
        <title>Isolation and identification of active actinomycetes.</title>
        <authorList>
            <person name="Yu Z."/>
            <person name="Han C."/>
            <person name="Yu B."/>
        </authorList>
    </citation>
    <scope>NUCLEOTIDE SEQUENCE [LARGE SCALE GENOMIC DNA]</scope>
    <source>
        <strain evidence="2 3">NEAU-H2</strain>
    </source>
</reference>
<proteinExistence type="predicted"/>
<comment type="caution">
    <text evidence="2">The sequence shown here is derived from an EMBL/GenBank/DDBJ whole genome shotgun (WGS) entry which is preliminary data.</text>
</comment>
<evidence type="ECO:0000313" key="3">
    <source>
        <dbReference type="Proteomes" id="UP000442990"/>
    </source>
</evidence>
<feature type="region of interest" description="Disordered" evidence="1">
    <location>
        <begin position="27"/>
        <end position="61"/>
    </location>
</feature>
<organism evidence="2 3">
    <name type="scientific">Streptomyces triticiradicis</name>
    <dbReference type="NCBI Taxonomy" id="2651189"/>
    <lineage>
        <taxon>Bacteria</taxon>
        <taxon>Bacillati</taxon>
        <taxon>Actinomycetota</taxon>
        <taxon>Actinomycetes</taxon>
        <taxon>Kitasatosporales</taxon>
        <taxon>Streptomycetaceae</taxon>
        <taxon>Streptomyces</taxon>
    </lineage>
</organism>
<dbReference type="AlphaFoldDB" id="A0A7J5DPI4"/>
<dbReference type="EMBL" id="WBKG01000001">
    <property type="protein sequence ID" value="KAB1990698.1"/>
    <property type="molecule type" value="Genomic_DNA"/>
</dbReference>
<keyword evidence="3" id="KW-1185">Reference proteome</keyword>
<dbReference type="Proteomes" id="UP000442990">
    <property type="component" value="Unassembled WGS sequence"/>
</dbReference>
<name>A0A7J5DPI4_9ACTN</name>
<dbReference type="InterPro" id="IPR044058">
    <property type="entry name" value="Lipoprotein_23"/>
</dbReference>
<dbReference type="Pfam" id="PF18966">
    <property type="entry name" value="Lipoprotein_23"/>
    <property type="match status" value="1"/>
</dbReference>
<evidence type="ECO:0000313" key="2">
    <source>
        <dbReference type="EMBL" id="KAB1990698.1"/>
    </source>
</evidence>
<dbReference type="RefSeq" id="WP_151467252.1">
    <property type="nucleotide sequence ID" value="NZ_WBKG01000001.1"/>
</dbReference>
<protein>
    <submittedName>
        <fullName evidence="2">Uncharacterized protein</fullName>
    </submittedName>
</protein>
<sequence length="226" mass="23272">MAAGIRGGWRGAVYVALSTVVATGCSTTADERPKAGTSATSTDRASRATGTTAKSGAALGPAGSACELPVSFDTAEDWKPQSIDAAAQAPIGTDGTRDVTDPLFRQGPVTLVCEIDAKPAGNIGYLRVWTGKPGADDAVTVLKAFVAAEHGAGKAVYRTFDAGGLSGAEVEYVYTSEAFQESKKESAFAVTTDDGPVVVHLGGLDTGEHTEMLPAYRLAQRTLRTT</sequence>
<gene>
    <name evidence="2" type="ORF">F8144_01850</name>
</gene>
<feature type="compositionally biased region" description="Polar residues" evidence="1">
    <location>
        <begin position="37"/>
        <end position="54"/>
    </location>
</feature>
<evidence type="ECO:0000256" key="1">
    <source>
        <dbReference type="SAM" id="MobiDB-lite"/>
    </source>
</evidence>
<dbReference type="PROSITE" id="PS51257">
    <property type="entry name" value="PROKAR_LIPOPROTEIN"/>
    <property type="match status" value="1"/>
</dbReference>
<accession>A0A7J5DPI4</accession>